<gene>
    <name evidence="1" type="ORF">AYBTSS11_LOCUS17648</name>
</gene>
<evidence type="ECO:0000313" key="2">
    <source>
        <dbReference type="Proteomes" id="UP001189624"/>
    </source>
</evidence>
<reference evidence="1" key="1">
    <citation type="submission" date="2023-10" db="EMBL/GenBank/DDBJ databases">
        <authorList>
            <person name="Domelevo Entfellner J.-B."/>
        </authorList>
    </citation>
    <scope>NUCLEOTIDE SEQUENCE</scope>
</reference>
<keyword evidence="2" id="KW-1185">Reference proteome</keyword>
<feature type="non-terminal residue" evidence="1">
    <location>
        <position position="89"/>
    </location>
</feature>
<dbReference type="EMBL" id="OY731402">
    <property type="protein sequence ID" value="CAJ1958279.1"/>
    <property type="molecule type" value="Genomic_DNA"/>
</dbReference>
<dbReference type="Gramene" id="rna-AYBTSS11_LOCUS17648">
    <property type="protein sequence ID" value="CAJ1958279.1"/>
    <property type="gene ID" value="gene-AYBTSS11_LOCUS17648"/>
</dbReference>
<name>A0AA86SP18_9FABA</name>
<dbReference type="Proteomes" id="UP001189624">
    <property type="component" value="Chromosome 5"/>
</dbReference>
<protein>
    <submittedName>
        <fullName evidence="1">Uncharacterized protein</fullName>
    </submittedName>
</protein>
<dbReference type="AlphaFoldDB" id="A0AA86SP18"/>
<organism evidence="1 2">
    <name type="scientific">Sphenostylis stenocarpa</name>
    <dbReference type="NCBI Taxonomy" id="92480"/>
    <lineage>
        <taxon>Eukaryota</taxon>
        <taxon>Viridiplantae</taxon>
        <taxon>Streptophyta</taxon>
        <taxon>Embryophyta</taxon>
        <taxon>Tracheophyta</taxon>
        <taxon>Spermatophyta</taxon>
        <taxon>Magnoliopsida</taxon>
        <taxon>eudicotyledons</taxon>
        <taxon>Gunneridae</taxon>
        <taxon>Pentapetalae</taxon>
        <taxon>rosids</taxon>
        <taxon>fabids</taxon>
        <taxon>Fabales</taxon>
        <taxon>Fabaceae</taxon>
        <taxon>Papilionoideae</taxon>
        <taxon>50 kb inversion clade</taxon>
        <taxon>NPAAA clade</taxon>
        <taxon>indigoferoid/millettioid clade</taxon>
        <taxon>Phaseoleae</taxon>
        <taxon>Sphenostylis</taxon>
    </lineage>
</organism>
<evidence type="ECO:0000313" key="1">
    <source>
        <dbReference type="EMBL" id="CAJ1958279.1"/>
    </source>
</evidence>
<proteinExistence type="predicted"/>
<accession>A0AA86SP18</accession>
<sequence length="89" mass="10118">MKKICVTINYYSKESTGMYKREAKFLEVRGLYTCLSNIEYTNQGLGHINPDNKIGAKPGSGRLCFRASQTHKIHQRDSHATSSLLHMKN</sequence>